<evidence type="ECO:0000313" key="2">
    <source>
        <dbReference type="EMBL" id="GAG13230.1"/>
    </source>
</evidence>
<dbReference type="InterPro" id="IPR032876">
    <property type="entry name" value="J_dom"/>
</dbReference>
<reference evidence="2" key="1">
    <citation type="journal article" date="2014" name="Front. Microbiol.">
        <title>High frequency of phylogenetically diverse reductive dehalogenase-homologous genes in deep subseafloor sedimentary metagenomes.</title>
        <authorList>
            <person name="Kawai M."/>
            <person name="Futagami T."/>
            <person name="Toyoda A."/>
            <person name="Takaki Y."/>
            <person name="Nishi S."/>
            <person name="Hori S."/>
            <person name="Arai W."/>
            <person name="Tsubouchi T."/>
            <person name="Morono Y."/>
            <person name="Uchiyama I."/>
            <person name="Ito T."/>
            <person name="Fujiyama A."/>
            <person name="Inagaki F."/>
            <person name="Takami H."/>
        </authorList>
    </citation>
    <scope>NUCLEOTIDE SEQUENCE</scope>
    <source>
        <strain evidence="2">Expedition CK06-06</strain>
    </source>
</reference>
<dbReference type="AlphaFoldDB" id="X0V547"/>
<sequence length="269" mass="29495">YCKLRGGDIVATIYQDDMKVGSEIDFETAREQEVEFPKVLRVKYACAENDYTPSVEPSVRYSLQISALSELDVEVPVNFTPDDAAKTADIMHKIAWNEFSGRGTFSVGERFMALTPADLISVEVEPGEFKRMRLTSALMVDSYIDMEAVVDRASSYTSEAVSAGTVPIESPPGNLPGATTWEFMNLPALRSKDDTLHAYIAGFGLADAWRGANVQRQIDTEWIDEGAINFPETMGDNTSELPAHARGIDNTNSFQVSVSDGDINSVTQA</sequence>
<feature type="non-terminal residue" evidence="2">
    <location>
        <position position="269"/>
    </location>
</feature>
<organism evidence="2">
    <name type="scientific">marine sediment metagenome</name>
    <dbReference type="NCBI Taxonomy" id="412755"/>
    <lineage>
        <taxon>unclassified sequences</taxon>
        <taxon>metagenomes</taxon>
        <taxon>ecological metagenomes</taxon>
    </lineage>
</organism>
<feature type="non-terminal residue" evidence="2">
    <location>
        <position position="1"/>
    </location>
</feature>
<feature type="domain" description="Tip attachment protein J" evidence="1">
    <location>
        <begin position="5"/>
        <end position="135"/>
    </location>
</feature>
<gene>
    <name evidence="2" type="ORF">S01H1_37636</name>
</gene>
<dbReference type="Pfam" id="PF13550">
    <property type="entry name" value="Phage-tail_3"/>
    <property type="match status" value="1"/>
</dbReference>
<proteinExistence type="predicted"/>
<name>X0V547_9ZZZZ</name>
<protein>
    <recommendedName>
        <fullName evidence="1">Tip attachment protein J domain-containing protein</fullName>
    </recommendedName>
</protein>
<comment type="caution">
    <text evidence="2">The sequence shown here is derived from an EMBL/GenBank/DDBJ whole genome shotgun (WGS) entry which is preliminary data.</text>
</comment>
<dbReference type="EMBL" id="BARS01023643">
    <property type="protein sequence ID" value="GAG13230.1"/>
    <property type="molecule type" value="Genomic_DNA"/>
</dbReference>
<evidence type="ECO:0000259" key="1">
    <source>
        <dbReference type="Pfam" id="PF13550"/>
    </source>
</evidence>
<accession>X0V547</accession>